<dbReference type="RefSeq" id="WP_179921024.1">
    <property type="nucleotide sequence ID" value="NZ_CP058909.1"/>
</dbReference>
<evidence type="ECO:0000313" key="5">
    <source>
        <dbReference type="Proteomes" id="UP000509346"/>
    </source>
</evidence>
<dbReference type="PANTHER" id="PTHR12526">
    <property type="entry name" value="GLYCOSYLTRANSFERASE"/>
    <property type="match status" value="1"/>
</dbReference>
<dbReference type="OrthoDB" id="132546at2157"/>
<protein>
    <submittedName>
        <fullName evidence="4">Glycosyltransferase family 4 protein</fullName>
    </submittedName>
</protein>
<organism evidence="4 5">
    <name type="scientific">Halosimplex pelagicum</name>
    <dbReference type="NCBI Taxonomy" id="869886"/>
    <lineage>
        <taxon>Archaea</taxon>
        <taxon>Methanobacteriati</taxon>
        <taxon>Methanobacteriota</taxon>
        <taxon>Stenosarchaea group</taxon>
        <taxon>Halobacteria</taxon>
        <taxon>Halobacteriales</taxon>
        <taxon>Haloarculaceae</taxon>
        <taxon>Halosimplex</taxon>
    </lineage>
</organism>
<dbReference type="InterPro" id="IPR001296">
    <property type="entry name" value="Glyco_trans_1"/>
</dbReference>
<sequence>MGRGSVCFILPSAYGYFNDNVPAVGGGARQLSFVSRYLTDEFEVHFVVGDYGQPPVEEYDGVVLHRAYRQSATTPVWRKPLQLTRLSAAMYRADADLYLYRGRPFLATVTYIIAKALRSQWVYNLANDPNLDEQPVALAAPIRWLFDRAVRDADAVVTQTDYQAGRLSELYGRSSTTIPSGYPPTESTRSHGSRDSILWVGRLDEAQKRPHLLLDLAEAVPEASFRLVGPPGQDETYNDRIRSRVRDLDNVEYCGRIQPSEIHSYYQDAKALINTSAHEGFPSTFLEAWRYDTPVVSLDVPPSRFATDSADAGYAGGDFDALVELVTTLSNAPKHRAQLSSITYEYFQENLTLDVVADRYRSLFRGLLLD</sequence>
<reference evidence="4 5" key="1">
    <citation type="submission" date="2020-07" db="EMBL/GenBank/DDBJ databases">
        <title>Halosimplex litoreum sp. nov. and Halosimplex rubrum sp. nov., isolated from different salt environments.</title>
        <authorList>
            <person name="Cui H."/>
        </authorList>
    </citation>
    <scope>NUCLEOTIDE SEQUENCE [LARGE SCALE GENOMIC DNA]</scope>
    <source>
        <strain evidence="4 5">R2</strain>
    </source>
</reference>
<dbReference type="PANTHER" id="PTHR12526:SF510">
    <property type="entry name" value="D-INOSITOL 3-PHOSPHATE GLYCOSYLTRANSFERASE"/>
    <property type="match status" value="1"/>
</dbReference>
<evidence type="ECO:0000256" key="2">
    <source>
        <dbReference type="ARBA" id="ARBA00022679"/>
    </source>
</evidence>
<keyword evidence="1" id="KW-0328">Glycosyltransferase</keyword>
<dbReference type="GeneID" id="56082119"/>
<name>A0A7D5TG62_9EURY</name>
<keyword evidence="2 4" id="KW-0808">Transferase</keyword>
<dbReference type="Pfam" id="PF00534">
    <property type="entry name" value="Glycos_transf_1"/>
    <property type="match status" value="1"/>
</dbReference>
<keyword evidence="5" id="KW-1185">Reference proteome</keyword>
<dbReference type="EMBL" id="CP058909">
    <property type="protein sequence ID" value="QLH81216.1"/>
    <property type="molecule type" value="Genomic_DNA"/>
</dbReference>
<evidence type="ECO:0000256" key="1">
    <source>
        <dbReference type="ARBA" id="ARBA00022676"/>
    </source>
</evidence>
<dbReference type="Proteomes" id="UP000509346">
    <property type="component" value="Chromosome"/>
</dbReference>
<dbReference type="Gene3D" id="3.40.50.2000">
    <property type="entry name" value="Glycogen Phosphorylase B"/>
    <property type="match status" value="2"/>
</dbReference>
<dbReference type="CDD" id="cd03801">
    <property type="entry name" value="GT4_PimA-like"/>
    <property type="match status" value="1"/>
</dbReference>
<dbReference type="AlphaFoldDB" id="A0A7D5TG62"/>
<evidence type="ECO:0000259" key="3">
    <source>
        <dbReference type="Pfam" id="PF00534"/>
    </source>
</evidence>
<dbReference type="SUPFAM" id="SSF53756">
    <property type="entry name" value="UDP-Glycosyltransferase/glycogen phosphorylase"/>
    <property type="match status" value="1"/>
</dbReference>
<dbReference type="KEGG" id="hpel:HZS54_05980"/>
<dbReference type="GO" id="GO:0016757">
    <property type="term" value="F:glycosyltransferase activity"/>
    <property type="evidence" value="ECO:0007669"/>
    <property type="project" value="UniProtKB-KW"/>
</dbReference>
<accession>A0A7D5TG62</accession>
<evidence type="ECO:0000313" key="4">
    <source>
        <dbReference type="EMBL" id="QLH81216.1"/>
    </source>
</evidence>
<proteinExistence type="predicted"/>
<feature type="domain" description="Glycosyl transferase family 1" evidence="3">
    <location>
        <begin position="193"/>
        <end position="344"/>
    </location>
</feature>
<gene>
    <name evidence="4" type="ORF">HZS54_05980</name>
</gene>